<evidence type="ECO:0000259" key="8">
    <source>
        <dbReference type="Pfam" id="PF13359"/>
    </source>
</evidence>
<dbReference type="PANTHER" id="PTHR22930">
    <property type="match status" value="1"/>
</dbReference>
<keyword evidence="5" id="KW-0479">Metal-binding</keyword>
<accession>A0AAN7SP92</accession>
<evidence type="ECO:0000256" key="3">
    <source>
        <dbReference type="ARBA" id="ARBA00006958"/>
    </source>
</evidence>
<dbReference type="GO" id="GO:0004518">
    <property type="term" value="F:nuclease activity"/>
    <property type="evidence" value="ECO:0007669"/>
    <property type="project" value="UniProtKB-KW"/>
</dbReference>
<evidence type="ECO:0000256" key="7">
    <source>
        <dbReference type="ARBA" id="ARBA00023242"/>
    </source>
</evidence>
<dbReference type="Proteomes" id="UP001353858">
    <property type="component" value="Unassembled WGS sequence"/>
</dbReference>
<comment type="subcellular location">
    <subcellularLocation>
        <location evidence="2">Nucleus</location>
    </subcellularLocation>
</comment>
<evidence type="ECO:0000313" key="10">
    <source>
        <dbReference type="Proteomes" id="UP001353858"/>
    </source>
</evidence>
<sequence>MNNKRKAMIVIAALQIIDSSESEDEFVINELHCTKKTKRRQRIAVEKYIENVAAHYDAEEFRSHFRLRRETFEHLLQILAPALLQQNAKGVGRHTHSAEMQLLVALSMLANQVVYRLISEKYNIAKSTAWAYVNKVCCCLVQLSDKYISWPTRCKTHQLMQQFEAQHGFPGVLGAIDGTHIPITAPSKDQAAYCNRHQYHSIILQAICDANYKFIDVFAGYAGSVHDARVFTINQLQK</sequence>
<dbReference type="GO" id="GO:0046872">
    <property type="term" value="F:metal ion binding"/>
    <property type="evidence" value="ECO:0007669"/>
    <property type="project" value="UniProtKB-KW"/>
</dbReference>
<keyword evidence="10" id="KW-1185">Reference proteome</keyword>
<evidence type="ECO:0000256" key="5">
    <source>
        <dbReference type="ARBA" id="ARBA00022723"/>
    </source>
</evidence>
<feature type="domain" description="DDE Tnp4" evidence="8">
    <location>
        <begin position="176"/>
        <end position="235"/>
    </location>
</feature>
<comment type="cofactor">
    <cofactor evidence="1">
        <name>a divalent metal cation</name>
        <dbReference type="ChEBI" id="CHEBI:60240"/>
    </cofactor>
</comment>
<keyword evidence="6" id="KW-0378">Hydrolase</keyword>
<dbReference type="Pfam" id="PF13359">
    <property type="entry name" value="DDE_Tnp_4"/>
    <property type="match status" value="1"/>
</dbReference>
<dbReference type="InterPro" id="IPR045249">
    <property type="entry name" value="HARBI1-like"/>
</dbReference>
<gene>
    <name evidence="9" type="ORF">RN001_011837</name>
</gene>
<evidence type="ECO:0000256" key="1">
    <source>
        <dbReference type="ARBA" id="ARBA00001968"/>
    </source>
</evidence>
<comment type="caution">
    <text evidence="9">The sequence shown here is derived from an EMBL/GenBank/DDBJ whole genome shotgun (WGS) entry which is preliminary data.</text>
</comment>
<dbReference type="GO" id="GO:0016787">
    <property type="term" value="F:hydrolase activity"/>
    <property type="evidence" value="ECO:0007669"/>
    <property type="project" value="UniProtKB-KW"/>
</dbReference>
<proteinExistence type="inferred from homology"/>
<evidence type="ECO:0000256" key="4">
    <source>
        <dbReference type="ARBA" id="ARBA00022722"/>
    </source>
</evidence>
<dbReference type="PANTHER" id="PTHR22930:SF85">
    <property type="entry name" value="GH03217P-RELATED"/>
    <property type="match status" value="1"/>
</dbReference>
<evidence type="ECO:0000256" key="2">
    <source>
        <dbReference type="ARBA" id="ARBA00004123"/>
    </source>
</evidence>
<evidence type="ECO:0000256" key="6">
    <source>
        <dbReference type="ARBA" id="ARBA00022801"/>
    </source>
</evidence>
<comment type="similarity">
    <text evidence="3">Belongs to the HARBI1 family.</text>
</comment>
<organism evidence="9 10">
    <name type="scientific">Aquatica leii</name>
    <dbReference type="NCBI Taxonomy" id="1421715"/>
    <lineage>
        <taxon>Eukaryota</taxon>
        <taxon>Metazoa</taxon>
        <taxon>Ecdysozoa</taxon>
        <taxon>Arthropoda</taxon>
        <taxon>Hexapoda</taxon>
        <taxon>Insecta</taxon>
        <taxon>Pterygota</taxon>
        <taxon>Neoptera</taxon>
        <taxon>Endopterygota</taxon>
        <taxon>Coleoptera</taxon>
        <taxon>Polyphaga</taxon>
        <taxon>Elateriformia</taxon>
        <taxon>Elateroidea</taxon>
        <taxon>Lampyridae</taxon>
        <taxon>Luciolinae</taxon>
        <taxon>Aquatica</taxon>
    </lineage>
</organism>
<name>A0AAN7SP92_9COLE</name>
<dbReference type="AlphaFoldDB" id="A0AAN7SP92"/>
<reference evidence="10" key="1">
    <citation type="submission" date="2023-01" db="EMBL/GenBank/DDBJ databases">
        <title>Key to firefly adult light organ development and bioluminescence: homeobox transcription factors regulate luciferase expression and transportation to peroxisome.</title>
        <authorList>
            <person name="Fu X."/>
        </authorList>
    </citation>
    <scope>NUCLEOTIDE SEQUENCE [LARGE SCALE GENOMIC DNA]</scope>
</reference>
<dbReference type="GO" id="GO:0005634">
    <property type="term" value="C:nucleus"/>
    <property type="evidence" value="ECO:0007669"/>
    <property type="project" value="UniProtKB-SubCell"/>
</dbReference>
<dbReference type="InterPro" id="IPR027806">
    <property type="entry name" value="HARBI1_dom"/>
</dbReference>
<evidence type="ECO:0000313" key="9">
    <source>
        <dbReference type="EMBL" id="KAK4875415.1"/>
    </source>
</evidence>
<protein>
    <recommendedName>
        <fullName evidence="8">DDE Tnp4 domain-containing protein</fullName>
    </recommendedName>
</protein>
<keyword evidence="7" id="KW-0539">Nucleus</keyword>
<keyword evidence="4" id="KW-0540">Nuclease</keyword>
<dbReference type="EMBL" id="JARPUR010000005">
    <property type="protein sequence ID" value="KAK4875415.1"/>
    <property type="molecule type" value="Genomic_DNA"/>
</dbReference>